<dbReference type="Pfam" id="PF01032">
    <property type="entry name" value="FecCD"/>
    <property type="match status" value="1"/>
</dbReference>
<dbReference type="Gene3D" id="1.10.3470.10">
    <property type="entry name" value="ABC transporter involved in vitamin B12 uptake, BtuC"/>
    <property type="match status" value="1"/>
</dbReference>
<feature type="transmembrane region" description="Helical" evidence="8">
    <location>
        <begin position="232"/>
        <end position="253"/>
    </location>
</feature>
<accession>A0A2I3CHN9</accession>
<dbReference type="GO" id="GO:0005886">
    <property type="term" value="C:plasma membrane"/>
    <property type="evidence" value="ECO:0007669"/>
    <property type="project" value="UniProtKB-SubCell"/>
</dbReference>
<keyword evidence="6 8" id="KW-1133">Transmembrane helix</keyword>
<gene>
    <name evidence="9" type="ORF">N646_3104</name>
</gene>
<keyword evidence="5 8" id="KW-0812">Transmembrane</keyword>
<protein>
    <submittedName>
        <fullName evidence="9">Ferric siderophore ABC transporter, permease protein</fullName>
    </submittedName>
</protein>
<dbReference type="HOGENOM" id="CLU_013016_3_0_6"/>
<dbReference type="EMBL" id="CP006719">
    <property type="protein sequence ID" value="AGV18914.1"/>
    <property type="molecule type" value="Genomic_DNA"/>
</dbReference>
<evidence type="ECO:0000313" key="9">
    <source>
        <dbReference type="EMBL" id="AGV18914.1"/>
    </source>
</evidence>
<organism evidence="9 10">
    <name type="scientific">Vibrio alginolyticus (strain ATCC 17749 / DSM 2171 / NBRC 15630 / NCIMB 1903 / NCTC 12160 / XII-53)</name>
    <dbReference type="NCBI Taxonomy" id="1219076"/>
    <lineage>
        <taxon>Bacteria</taxon>
        <taxon>Pseudomonadati</taxon>
        <taxon>Pseudomonadota</taxon>
        <taxon>Gammaproteobacteria</taxon>
        <taxon>Vibrionales</taxon>
        <taxon>Vibrionaceae</taxon>
        <taxon>Vibrio</taxon>
    </lineage>
</organism>
<evidence type="ECO:0000256" key="5">
    <source>
        <dbReference type="ARBA" id="ARBA00022692"/>
    </source>
</evidence>
<feature type="transmembrane region" description="Helical" evidence="8">
    <location>
        <begin position="81"/>
        <end position="99"/>
    </location>
</feature>
<evidence type="ECO:0000256" key="6">
    <source>
        <dbReference type="ARBA" id="ARBA00022989"/>
    </source>
</evidence>
<dbReference type="GO" id="GO:0022857">
    <property type="term" value="F:transmembrane transporter activity"/>
    <property type="evidence" value="ECO:0007669"/>
    <property type="project" value="InterPro"/>
</dbReference>
<evidence type="ECO:0000256" key="7">
    <source>
        <dbReference type="ARBA" id="ARBA00023136"/>
    </source>
</evidence>
<evidence type="ECO:0000256" key="3">
    <source>
        <dbReference type="ARBA" id="ARBA00022448"/>
    </source>
</evidence>
<dbReference type="KEGG" id="vag:N646_3104"/>
<evidence type="ECO:0000256" key="2">
    <source>
        <dbReference type="ARBA" id="ARBA00007935"/>
    </source>
</evidence>
<evidence type="ECO:0000256" key="4">
    <source>
        <dbReference type="ARBA" id="ARBA00022475"/>
    </source>
</evidence>
<dbReference type="InterPro" id="IPR000522">
    <property type="entry name" value="ABC_transptr_permease_BtuC"/>
</dbReference>
<keyword evidence="3" id="KW-0813">Transport</keyword>
<dbReference type="SUPFAM" id="SSF81345">
    <property type="entry name" value="ABC transporter involved in vitamin B12 uptake, BtuC"/>
    <property type="match status" value="1"/>
</dbReference>
<evidence type="ECO:0000256" key="1">
    <source>
        <dbReference type="ARBA" id="ARBA00004651"/>
    </source>
</evidence>
<dbReference type="InterPro" id="IPR037294">
    <property type="entry name" value="ABC_BtuC-like"/>
</dbReference>
<feature type="transmembrane region" description="Helical" evidence="8">
    <location>
        <begin position="105"/>
        <end position="123"/>
    </location>
</feature>
<feature type="transmembrane region" description="Helical" evidence="8">
    <location>
        <begin position="207"/>
        <end position="226"/>
    </location>
</feature>
<dbReference type="PANTHER" id="PTHR30472:SF27">
    <property type="entry name" value="PETROBACTIN IMPORT SYSTEM PERMEASE PROTEIN YCLN"/>
    <property type="match status" value="1"/>
</dbReference>
<dbReference type="GO" id="GO:0033214">
    <property type="term" value="P:siderophore-iron import into cell"/>
    <property type="evidence" value="ECO:0007669"/>
    <property type="project" value="TreeGrafter"/>
</dbReference>
<proteinExistence type="inferred from homology"/>
<feature type="transmembrane region" description="Helical" evidence="8">
    <location>
        <begin position="265"/>
        <end position="284"/>
    </location>
</feature>
<dbReference type="RefSeq" id="WP_017821244.1">
    <property type="nucleotide sequence ID" value="NC_022359.1"/>
</dbReference>
<reference evidence="9 10" key="1">
    <citation type="journal article" date="2015" name="Genome Announc.">
        <title>Complete genome sequence of Vibrio alginolyticus ATCC 17749.</title>
        <authorList>
            <person name="Liu X.F."/>
            <person name="Cao Y."/>
            <person name="Zhang H.L."/>
            <person name="Chen Y.J."/>
            <person name="Hu C.J."/>
        </authorList>
    </citation>
    <scope>NUCLEOTIDE SEQUENCE [LARGE SCALE GENOMIC DNA]</scope>
    <source>
        <strain evidence="10">ATCC 17749 / DSM 2171 / NBRC 15630 / NCIMB 1903 / NCTC 12160 / XII-53</strain>
    </source>
</reference>
<keyword evidence="4" id="KW-1003">Cell membrane</keyword>
<dbReference type="Proteomes" id="UP000016714">
    <property type="component" value="Chromosome 2"/>
</dbReference>
<sequence length="314" mass="33780">MSIHVVSLFFILCLTSIFVGANQLDWSLLLTMDDKAWLPITASRLPRLIALILTGSGLAICGVILQHIVRNRFVEPGTTGGIDAAKLGILVSIVMLPSSDKLERMLFAVLFCFAAGLIYIAIVRKIKFSNSALIPVIGLMFGSVLSAIAEFYAYQNNILQSMSGWLMGDFSKVVQEHYEIIFLILPITLLTYLYAHKFTVMGMGEDVASNLGINIAFTAALGLMLVSVTVAITVVTVGAIHFIGLVIPNLVALKYGDHLKNTLPIVALGGASLLIFCDVIGRVVAFPFEVPMGLTASAIGGVMFLVFLLKGARV</sequence>
<keyword evidence="7 8" id="KW-0472">Membrane</keyword>
<evidence type="ECO:0000256" key="8">
    <source>
        <dbReference type="SAM" id="Phobius"/>
    </source>
</evidence>
<dbReference type="AlphaFoldDB" id="A0A2I3CHN9"/>
<name>A0A2I3CHN9_VIBAX</name>
<dbReference type="PANTHER" id="PTHR30472">
    <property type="entry name" value="FERRIC ENTEROBACTIN TRANSPORT SYSTEM PERMEASE PROTEIN"/>
    <property type="match status" value="1"/>
</dbReference>
<feature type="transmembrane region" description="Helical" evidence="8">
    <location>
        <begin position="290"/>
        <end position="309"/>
    </location>
</feature>
<comment type="similarity">
    <text evidence="2">Belongs to the binding-protein-dependent transport system permease family. FecCD subfamily.</text>
</comment>
<dbReference type="CDD" id="cd06550">
    <property type="entry name" value="TM_ABC_iron-siderophores_like"/>
    <property type="match status" value="1"/>
</dbReference>
<feature type="transmembrane region" description="Helical" evidence="8">
    <location>
        <begin position="45"/>
        <end position="69"/>
    </location>
</feature>
<evidence type="ECO:0000313" key="10">
    <source>
        <dbReference type="Proteomes" id="UP000016714"/>
    </source>
</evidence>
<feature type="transmembrane region" description="Helical" evidence="8">
    <location>
        <begin position="132"/>
        <end position="154"/>
    </location>
</feature>
<comment type="subcellular location">
    <subcellularLocation>
        <location evidence="1">Cell membrane</location>
        <topology evidence="1">Multi-pass membrane protein</topology>
    </subcellularLocation>
</comment>
<feature type="transmembrane region" description="Helical" evidence="8">
    <location>
        <begin position="177"/>
        <end position="195"/>
    </location>
</feature>